<protein>
    <submittedName>
        <fullName evidence="1">Cellulose biosynthesis protein BcsS</fullName>
    </submittedName>
</protein>
<dbReference type="Pfam" id="PF17036">
    <property type="entry name" value="CBP_BcsS"/>
    <property type="match status" value="1"/>
</dbReference>
<keyword evidence="2" id="KW-1185">Reference proteome</keyword>
<gene>
    <name evidence="1" type="primary">bcsS</name>
    <name evidence="1" type="ORF">ACFQ4G_00805</name>
</gene>
<dbReference type="EMBL" id="JBHTND010000001">
    <property type="protein sequence ID" value="MFD1300126.1"/>
    <property type="molecule type" value="Genomic_DNA"/>
</dbReference>
<evidence type="ECO:0000313" key="2">
    <source>
        <dbReference type="Proteomes" id="UP001597176"/>
    </source>
</evidence>
<sequence length="250" mass="26351">MEQPAGATARSRRSPIRAIASLASVCFCFDVGSARGEENAVSALIFGSLDAGPSSFVTGGTKITFNGPDKDGFAILASAGGGARTERGPTIHGISTILIRQTALGAVLVGYQWFHDWGTIAAFAGPEGSIEVEGGVFGTERLPFRYGIRLHGEVWARPTESTLLTATAILGSTRQSAWSRLAWGHDIWGAYLGPEASFYVDGTGYSKVGIGIHATDFRIGDVGFRASLGYQVEAGSVGSPYVALSMWKPW</sequence>
<dbReference type="Proteomes" id="UP001597176">
    <property type="component" value="Unassembled WGS sequence"/>
</dbReference>
<dbReference type="RefSeq" id="WP_238207021.1">
    <property type="nucleotide sequence ID" value="NZ_JBHTND010000001.1"/>
</dbReference>
<proteinExistence type="predicted"/>
<comment type="caution">
    <text evidence="1">The sequence shown here is derived from an EMBL/GenBank/DDBJ whole genome shotgun (WGS) entry which is preliminary data.</text>
</comment>
<accession>A0ABW3WSI8</accession>
<organism evidence="1 2">
    <name type="scientific">Methylobacterium marchantiae</name>
    <dbReference type="NCBI Taxonomy" id="600331"/>
    <lineage>
        <taxon>Bacteria</taxon>
        <taxon>Pseudomonadati</taxon>
        <taxon>Pseudomonadota</taxon>
        <taxon>Alphaproteobacteria</taxon>
        <taxon>Hyphomicrobiales</taxon>
        <taxon>Methylobacteriaceae</taxon>
        <taxon>Methylobacterium</taxon>
    </lineage>
</organism>
<name>A0ABW3WSI8_9HYPH</name>
<dbReference type="InterPro" id="IPR031485">
    <property type="entry name" value="CBP_BcsS"/>
</dbReference>
<reference evidence="2" key="1">
    <citation type="journal article" date="2019" name="Int. J. Syst. Evol. Microbiol.">
        <title>The Global Catalogue of Microorganisms (GCM) 10K type strain sequencing project: providing services to taxonomists for standard genome sequencing and annotation.</title>
        <authorList>
            <consortium name="The Broad Institute Genomics Platform"/>
            <consortium name="The Broad Institute Genome Sequencing Center for Infectious Disease"/>
            <person name="Wu L."/>
            <person name="Ma J."/>
        </authorList>
    </citation>
    <scope>NUCLEOTIDE SEQUENCE [LARGE SCALE GENOMIC DNA]</scope>
    <source>
        <strain evidence="2">CCUG 56108</strain>
    </source>
</reference>
<evidence type="ECO:0000313" key="1">
    <source>
        <dbReference type="EMBL" id="MFD1300126.1"/>
    </source>
</evidence>